<sequence>MSSTTHVFPPRKAEIANSITHAFGIIFSTIAILLLFRSSAMISETRFGILAFAFCMFEMYSVSTIYHLVKPIKLKTTLRLFDHISIYFLIAGTYTPFILLCLQGSLKWLLLSVIWGIVVLGIVYKLVWWKQHPKLSLYIYLAMGWIIVFFIRPVYEALSFEGFLWLIGGGVLYSIGTIFYANRKPLYNHAVWHLFVLGGSICHFISILSI</sequence>
<evidence type="ECO:0000313" key="9">
    <source>
        <dbReference type="EMBL" id="GAT63124.1"/>
    </source>
</evidence>
<evidence type="ECO:0000313" key="10">
    <source>
        <dbReference type="Proteomes" id="UP000076586"/>
    </source>
</evidence>
<feature type="transmembrane region" description="Helical" evidence="8">
    <location>
        <begin position="48"/>
        <end position="69"/>
    </location>
</feature>
<feature type="binding site" evidence="7">
    <location>
        <position position="189"/>
    </location>
    <ligand>
        <name>Zn(2+)</name>
        <dbReference type="ChEBI" id="CHEBI:29105"/>
    </ligand>
</feature>
<evidence type="ECO:0000256" key="2">
    <source>
        <dbReference type="ARBA" id="ARBA00008488"/>
    </source>
</evidence>
<dbReference type="PANTHER" id="PTHR20855:SF3">
    <property type="entry name" value="LD03007P"/>
    <property type="match status" value="1"/>
</dbReference>
<reference evidence="10" key="1">
    <citation type="submission" date="2016-04" db="EMBL/GenBank/DDBJ databases">
        <title>Draft genome sequence of Paludibacter jiangxiensis strain NM7.</title>
        <authorList>
            <person name="Qiu Y."/>
            <person name="Matsuura N."/>
            <person name="Ohashi A."/>
            <person name="Tourlousse M.D."/>
            <person name="Sekiguchi Y."/>
        </authorList>
    </citation>
    <scope>NUCLEOTIDE SEQUENCE [LARGE SCALE GENOMIC DNA]</scope>
    <source>
        <strain evidence="10">NM7</strain>
    </source>
</reference>
<dbReference type="OrthoDB" id="9813689at2"/>
<comment type="subcellular location">
    <subcellularLocation>
        <location evidence="1">Cell membrane</location>
        <topology evidence="1">Multi-pass membrane protein</topology>
    </subcellularLocation>
</comment>
<organism evidence="9 10">
    <name type="scientific">Paludibacter jiangxiensis</name>
    <dbReference type="NCBI Taxonomy" id="681398"/>
    <lineage>
        <taxon>Bacteria</taxon>
        <taxon>Pseudomonadati</taxon>
        <taxon>Bacteroidota</taxon>
        <taxon>Bacteroidia</taxon>
        <taxon>Bacteroidales</taxon>
        <taxon>Paludibacteraceae</taxon>
        <taxon>Paludibacter</taxon>
    </lineage>
</organism>
<proteinExistence type="inferred from homology"/>
<feature type="transmembrane region" description="Helical" evidence="8">
    <location>
        <begin position="187"/>
        <end position="208"/>
    </location>
</feature>
<evidence type="ECO:0000256" key="3">
    <source>
        <dbReference type="ARBA" id="ARBA00022475"/>
    </source>
</evidence>
<feature type="transmembrane region" description="Helical" evidence="8">
    <location>
        <begin position="84"/>
        <end position="102"/>
    </location>
</feature>
<dbReference type="EMBL" id="BDCR01000003">
    <property type="protein sequence ID" value="GAT63124.1"/>
    <property type="molecule type" value="Genomic_DNA"/>
</dbReference>
<dbReference type="GO" id="GO:0140911">
    <property type="term" value="F:pore-forming activity"/>
    <property type="evidence" value="ECO:0007669"/>
    <property type="project" value="InterPro"/>
</dbReference>
<dbReference type="InterPro" id="IPR004254">
    <property type="entry name" value="AdipoR/HlyIII-related"/>
</dbReference>
<keyword evidence="5 8" id="KW-1133">Transmembrane helix</keyword>
<dbReference type="RefSeq" id="WP_068704001.1">
    <property type="nucleotide sequence ID" value="NZ_BDCR01000003.1"/>
</dbReference>
<feature type="transmembrane region" description="Helical" evidence="8">
    <location>
        <begin position="162"/>
        <end position="181"/>
    </location>
</feature>
<evidence type="ECO:0000256" key="4">
    <source>
        <dbReference type="ARBA" id="ARBA00022692"/>
    </source>
</evidence>
<gene>
    <name evidence="9" type="ORF">PJIAN_3438</name>
</gene>
<keyword evidence="6 8" id="KW-0472">Membrane</keyword>
<name>A0A161L825_9BACT</name>
<feature type="transmembrane region" description="Helical" evidence="8">
    <location>
        <begin position="15"/>
        <end position="36"/>
    </location>
</feature>
<comment type="caution">
    <text evidence="9">The sequence shown here is derived from an EMBL/GenBank/DDBJ whole genome shotgun (WGS) entry which is preliminary data.</text>
</comment>
<evidence type="ECO:0000256" key="5">
    <source>
        <dbReference type="ARBA" id="ARBA00022989"/>
    </source>
</evidence>
<keyword evidence="4 8" id="KW-0812">Transmembrane</keyword>
<dbReference type="GO" id="GO:0005886">
    <property type="term" value="C:plasma membrane"/>
    <property type="evidence" value="ECO:0007669"/>
    <property type="project" value="UniProtKB-SubCell"/>
</dbReference>
<dbReference type="Proteomes" id="UP000076586">
    <property type="component" value="Unassembled WGS sequence"/>
</dbReference>
<dbReference type="InterPro" id="IPR005744">
    <property type="entry name" value="Hy-lIII"/>
</dbReference>
<keyword evidence="10" id="KW-1185">Reference proteome</keyword>
<dbReference type="GO" id="GO:0046872">
    <property type="term" value="F:metal ion binding"/>
    <property type="evidence" value="ECO:0007669"/>
    <property type="project" value="UniProtKB-KW"/>
</dbReference>
<keyword evidence="3" id="KW-1003">Cell membrane</keyword>
<feature type="transmembrane region" description="Helical" evidence="8">
    <location>
        <begin position="109"/>
        <end position="129"/>
    </location>
</feature>
<comment type="similarity">
    <text evidence="2">Belongs to the UPF0073 (Hly-III) family.</text>
</comment>
<feature type="binding site" evidence="7">
    <location>
        <position position="67"/>
    </location>
    <ligand>
        <name>Zn(2+)</name>
        <dbReference type="ChEBI" id="CHEBI:29105"/>
    </ligand>
</feature>
<reference evidence="10" key="2">
    <citation type="journal article" date="2017" name="Genome Announc.">
        <title>Draft genome sequence of Paludibacter jiangxiensis NM7(T), a propionate-producing fermentative bacterium.</title>
        <authorList>
            <person name="Qiu Y.-L."/>
            <person name="Tourlousse D.M."/>
            <person name="Matsuura N."/>
            <person name="Ohashi A."/>
            <person name="Sekiguchi Y."/>
        </authorList>
    </citation>
    <scope>NUCLEOTIDE SEQUENCE [LARGE SCALE GENOMIC DNA]</scope>
    <source>
        <strain evidence="10">NM7</strain>
    </source>
</reference>
<evidence type="ECO:0000256" key="8">
    <source>
        <dbReference type="SAM" id="Phobius"/>
    </source>
</evidence>
<dbReference type="AlphaFoldDB" id="A0A161L825"/>
<keyword evidence="7" id="KW-0862">Zinc</keyword>
<keyword evidence="7" id="KW-0479">Metal-binding</keyword>
<dbReference type="PANTHER" id="PTHR20855">
    <property type="entry name" value="ADIPOR/PROGESTIN RECEPTOR-RELATED"/>
    <property type="match status" value="1"/>
</dbReference>
<evidence type="ECO:0000256" key="6">
    <source>
        <dbReference type="ARBA" id="ARBA00023136"/>
    </source>
</evidence>
<evidence type="ECO:0000256" key="1">
    <source>
        <dbReference type="ARBA" id="ARBA00004651"/>
    </source>
</evidence>
<accession>A0A161L825</accession>
<dbReference type="NCBIfam" id="TIGR01065">
    <property type="entry name" value="hlyIII"/>
    <property type="match status" value="1"/>
</dbReference>
<feature type="transmembrane region" description="Helical" evidence="8">
    <location>
        <begin position="135"/>
        <end position="155"/>
    </location>
</feature>
<feature type="binding site" evidence="7">
    <location>
        <position position="193"/>
    </location>
    <ligand>
        <name>Zn(2+)</name>
        <dbReference type="ChEBI" id="CHEBI:29105"/>
    </ligand>
</feature>
<protein>
    <submittedName>
        <fullName evidence="9">Hemolysin III</fullName>
    </submittedName>
</protein>
<dbReference type="STRING" id="681398.PJIAN_3438"/>
<evidence type="ECO:0000256" key="7">
    <source>
        <dbReference type="PIRSR" id="PIRSR604254-1"/>
    </source>
</evidence>
<dbReference type="Pfam" id="PF03006">
    <property type="entry name" value="HlyIII"/>
    <property type="match status" value="1"/>
</dbReference>